<gene>
    <name evidence="6" type="ORF">SAMN05661109_02302</name>
</gene>
<dbReference type="NCBIfam" id="TIGR03071">
    <property type="entry name" value="couple_hipA"/>
    <property type="match status" value="1"/>
</dbReference>
<evidence type="ECO:0000313" key="6">
    <source>
        <dbReference type="EMBL" id="SES22861.1"/>
    </source>
</evidence>
<dbReference type="PANTHER" id="PTHR37419">
    <property type="entry name" value="SERINE/THREONINE-PROTEIN KINASE TOXIN HIPA"/>
    <property type="match status" value="1"/>
</dbReference>
<accession>A0A1H9VMU1</accession>
<proteinExistence type="inferred from homology"/>
<organism evidence="6 7">
    <name type="scientific">Corynebacterium cystitidis DSM 20524</name>
    <dbReference type="NCBI Taxonomy" id="1121357"/>
    <lineage>
        <taxon>Bacteria</taxon>
        <taxon>Bacillati</taxon>
        <taxon>Actinomycetota</taxon>
        <taxon>Actinomycetes</taxon>
        <taxon>Mycobacteriales</taxon>
        <taxon>Corynebacteriaceae</taxon>
        <taxon>Corynebacterium</taxon>
    </lineage>
</organism>
<comment type="similarity">
    <text evidence="1">Belongs to the HipA Ser/Thr kinase family.</text>
</comment>
<dbReference type="RefSeq" id="WP_092260298.1">
    <property type="nucleotide sequence ID" value="NZ_CP047199.1"/>
</dbReference>
<protein>
    <submittedName>
        <fullName evidence="6">Serine/threonine-protein kinase HipA</fullName>
    </submittedName>
</protein>
<dbReference type="InterPro" id="IPR017508">
    <property type="entry name" value="HipA_N1"/>
</dbReference>
<dbReference type="InterPro" id="IPR012893">
    <property type="entry name" value="HipA-like_C"/>
</dbReference>
<dbReference type="PANTHER" id="PTHR37419:SF1">
    <property type="entry name" value="SERINE_THREONINE-PROTEIN KINASE TOXIN HIPA"/>
    <property type="match status" value="1"/>
</dbReference>
<dbReference type="InterPro" id="IPR052028">
    <property type="entry name" value="HipA_Ser/Thr_kinase"/>
</dbReference>
<dbReference type="GO" id="GO:0004674">
    <property type="term" value="F:protein serine/threonine kinase activity"/>
    <property type="evidence" value="ECO:0007669"/>
    <property type="project" value="TreeGrafter"/>
</dbReference>
<dbReference type="Proteomes" id="UP000198929">
    <property type="component" value="Unassembled WGS sequence"/>
</dbReference>
<evidence type="ECO:0000256" key="1">
    <source>
        <dbReference type="ARBA" id="ARBA00010164"/>
    </source>
</evidence>
<evidence type="ECO:0000256" key="3">
    <source>
        <dbReference type="ARBA" id="ARBA00022777"/>
    </source>
</evidence>
<name>A0A1H9VMU1_9CORY</name>
<keyword evidence="3 6" id="KW-0418">Kinase</keyword>
<evidence type="ECO:0000313" key="7">
    <source>
        <dbReference type="Proteomes" id="UP000198929"/>
    </source>
</evidence>
<evidence type="ECO:0000256" key="2">
    <source>
        <dbReference type="ARBA" id="ARBA00022679"/>
    </source>
</evidence>
<dbReference type="STRING" id="1121357.SAMN05661109_02302"/>
<dbReference type="Pfam" id="PF13657">
    <property type="entry name" value="Couple_hipA"/>
    <property type="match status" value="1"/>
</dbReference>
<dbReference type="AlphaFoldDB" id="A0A1H9VMU1"/>
<dbReference type="Pfam" id="PF07804">
    <property type="entry name" value="HipA_C"/>
    <property type="match status" value="1"/>
</dbReference>
<evidence type="ECO:0000259" key="5">
    <source>
        <dbReference type="Pfam" id="PF13657"/>
    </source>
</evidence>
<keyword evidence="2" id="KW-0808">Transferase</keyword>
<dbReference type="Gene3D" id="1.10.1070.20">
    <property type="match status" value="1"/>
</dbReference>
<evidence type="ECO:0000259" key="4">
    <source>
        <dbReference type="Pfam" id="PF07804"/>
    </source>
</evidence>
<sequence length="388" mass="41945">MTDLSRLRFIDSANVFKAGRLAAQLTRNDSGSVTFQYKESYSGPGVATTLPLGVDRSPAPNGALPPFFAGLLPEGHRLSVLQRAVKTSLDDEFTLLLAVGNDLPGDVQVLPEGQHPSDSVPSIDIGDPNVRFRDIVDLVDTVGIPGVQSKASASMINALVTSRNQHAILKIDPPEHPHLVFNEALHLTHAHNLGIPVSEATITHDRESIPGLVVKRFDRCTDGSTRALEDATQVLDLPPARKYNVDAAEVVKALAAKTKAPLIATRNLYLQFIFAWLTGNGDLHAKNVSIVQDATGDWHIAPVYDVPCTALYGDMTLALPVAGRTKNVRLRHWDEFADAIGLPHAAARSANTVAMRAAQAVNLETLPLSGSPLYAAERELRQRRSQLE</sequence>
<keyword evidence="7" id="KW-1185">Reference proteome</keyword>
<feature type="domain" description="HipA N-terminal subdomain 1" evidence="5">
    <location>
        <begin position="14"/>
        <end position="109"/>
    </location>
</feature>
<feature type="domain" description="HipA-like C-terminal" evidence="4">
    <location>
        <begin position="144"/>
        <end position="359"/>
    </location>
</feature>
<dbReference type="EMBL" id="FOGQ01000013">
    <property type="protein sequence ID" value="SES22861.1"/>
    <property type="molecule type" value="Genomic_DNA"/>
</dbReference>
<reference evidence="7" key="1">
    <citation type="submission" date="2016-10" db="EMBL/GenBank/DDBJ databases">
        <authorList>
            <person name="Varghese N."/>
            <person name="Submissions S."/>
        </authorList>
    </citation>
    <scope>NUCLEOTIDE SEQUENCE [LARGE SCALE GENOMIC DNA]</scope>
    <source>
        <strain evidence="7">DSM 20524</strain>
    </source>
</reference>
<dbReference type="GO" id="GO:0005829">
    <property type="term" value="C:cytosol"/>
    <property type="evidence" value="ECO:0007669"/>
    <property type="project" value="TreeGrafter"/>
</dbReference>